<accession>A0AAN6IVM8</accession>
<evidence type="ECO:0000256" key="4">
    <source>
        <dbReference type="ARBA" id="ARBA00018350"/>
    </source>
</evidence>
<evidence type="ECO:0000313" key="12">
    <source>
        <dbReference type="EMBL" id="KAJ8992342.1"/>
    </source>
</evidence>
<evidence type="ECO:0000256" key="1">
    <source>
        <dbReference type="ARBA" id="ARBA00004240"/>
    </source>
</evidence>
<dbReference type="GO" id="GO:0006614">
    <property type="term" value="P:SRP-dependent cotranslational protein targeting to membrane"/>
    <property type="evidence" value="ECO:0007669"/>
    <property type="project" value="UniProtKB-UniRule"/>
</dbReference>
<proteinExistence type="inferred from homology"/>
<reference evidence="12" key="1">
    <citation type="submission" date="2023-01" db="EMBL/GenBank/DDBJ databases">
        <title>Exophiala dermititidis isolated from Cystic Fibrosis Patient.</title>
        <authorList>
            <person name="Kurbessoian T."/>
            <person name="Crocker A."/>
            <person name="Murante D."/>
            <person name="Hogan D.A."/>
            <person name="Stajich J.E."/>
        </authorList>
    </citation>
    <scope>NUCLEOTIDE SEQUENCE</scope>
    <source>
        <strain evidence="12">Ex8</strain>
    </source>
</reference>
<dbReference type="Pfam" id="PF17004">
    <property type="entry name" value="SRP_TPR_like"/>
    <property type="match status" value="1"/>
</dbReference>
<dbReference type="PIRSF" id="PIRSF038922">
    <property type="entry name" value="SRP72"/>
    <property type="match status" value="1"/>
</dbReference>
<dbReference type="PANTHER" id="PTHR14094">
    <property type="entry name" value="SIGNAL RECOGNITION PARTICLE 72"/>
    <property type="match status" value="1"/>
</dbReference>
<keyword evidence="8 9" id="KW-0687">Ribonucleoprotein</keyword>
<dbReference type="SUPFAM" id="SSF48452">
    <property type="entry name" value="TPR-like"/>
    <property type="match status" value="1"/>
</dbReference>
<protein>
    <recommendedName>
        <fullName evidence="4 9">Signal recognition particle subunit SRP72</fullName>
    </recommendedName>
</protein>
<comment type="caution">
    <text evidence="12">The sequence shown here is derived from an EMBL/GenBank/DDBJ whole genome shotgun (WGS) entry which is preliminary data.</text>
</comment>
<dbReference type="FunFam" id="1.25.40.10:FF:000512">
    <property type="entry name" value="Signal recognition particle subunit SRP72"/>
    <property type="match status" value="1"/>
</dbReference>
<dbReference type="InterPro" id="IPR013699">
    <property type="entry name" value="Signal_recog_part_SRP72_RNA-bd"/>
</dbReference>
<feature type="compositionally biased region" description="Basic and acidic residues" evidence="10">
    <location>
        <begin position="571"/>
        <end position="594"/>
    </location>
</feature>
<dbReference type="GO" id="GO:0005786">
    <property type="term" value="C:signal recognition particle, endoplasmic reticulum targeting"/>
    <property type="evidence" value="ECO:0007669"/>
    <property type="project" value="UniProtKB-UniRule"/>
</dbReference>
<feature type="compositionally biased region" description="Basic residues" evidence="10">
    <location>
        <begin position="639"/>
        <end position="648"/>
    </location>
</feature>
<comment type="subcellular location">
    <subcellularLocation>
        <location evidence="2 9">Cytoplasm</location>
    </subcellularLocation>
    <subcellularLocation>
        <location evidence="1">Endoplasmic reticulum</location>
    </subcellularLocation>
</comment>
<dbReference type="GO" id="GO:0043022">
    <property type="term" value="F:ribosome binding"/>
    <property type="evidence" value="ECO:0007669"/>
    <property type="project" value="TreeGrafter"/>
</dbReference>
<dbReference type="Pfam" id="PF08492">
    <property type="entry name" value="SRP72"/>
    <property type="match status" value="1"/>
</dbReference>
<evidence type="ECO:0000256" key="10">
    <source>
        <dbReference type="SAM" id="MobiDB-lite"/>
    </source>
</evidence>
<evidence type="ECO:0000256" key="9">
    <source>
        <dbReference type="PIRNR" id="PIRNR038922"/>
    </source>
</evidence>
<comment type="function">
    <text evidence="9">Component of the signal recognition particle (SRP) complex, a ribonucleoprotein complex that mediates the cotranslational targeting of secretory and membrane proteins to the endoplasmic reticulum (ER).</text>
</comment>
<evidence type="ECO:0000256" key="6">
    <source>
        <dbReference type="ARBA" id="ARBA00022824"/>
    </source>
</evidence>
<keyword evidence="5 9" id="KW-0963">Cytoplasm</keyword>
<dbReference type="GO" id="GO:0005783">
    <property type="term" value="C:endoplasmic reticulum"/>
    <property type="evidence" value="ECO:0007669"/>
    <property type="project" value="UniProtKB-SubCell"/>
</dbReference>
<evidence type="ECO:0000256" key="5">
    <source>
        <dbReference type="ARBA" id="ARBA00022490"/>
    </source>
</evidence>
<evidence type="ECO:0000256" key="7">
    <source>
        <dbReference type="ARBA" id="ARBA00023135"/>
    </source>
</evidence>
<evidence type="ECO:0000256" key="3">
    <source>
        <dbReference type="ARBA" id="ARBA00007676"/>
    </source>
</evidence>
<sequence length="648" mass="71005">MAVSNTSSSLSAILQKTSLDDHEEILNATNKAIKASKSDLEAQHVKVVALIKLDRFDEAVKFIEEAGDALKERAELEYAYALYKSGRLEEAVELASKLKERGARHIEAQTRYRLEDPLRTLDLYKGLRSKNLGPEDLDLLVNQSAVNAQAQWLGVTSPGIPRRAERDDLAAFETAYNAACGSIARGEFEQAQFLLTRAEELCKQSDDLTDQQKAEELVPIRAQQLYVLLSLGKTAEAEDLAAGVNPEDAFDMSTRKIIENNLLLTSSSSNPFVAYKAFHSNTTIPVHDKLFSYQSVPLQSNEFSLDLQTFKFHAVTSATSRTLQQAPSTTVSANVLLASFFNAAAHARNGTGKQAVKSILPQLQKRPNDIGLVLTLVQLYVQTGNITSAAELVESFFKRLEESMLETEQDIRFNPILVNLLIGLYKKRGQTGHVKSELAKAAAFWRRRPDPPTSLLTAAGISLLESQTEDDVTAAADIFSKLREQLPNDKATIAGYVASHSAPGESQLAADVDKLTSTSELTRNIDIDALESSGIPQSSNALAIAQLGQSRKRAAPSDGNVKPKRVRKSRLPKDYDENKKPDPERWLPMKDRSYYRAPKGKKKGKRADDDRTQGGVVNEDLNVESKPSVAPAATGSGAGKKKKGKGKK</sequence>
<dbReference type="Proteomes" id="UP001161757">
    <property type="component" value="Unassembled WGS sequence"/>
</dbReference>
<dbReference type="PANTHER" id="PTHR14094:SF9">
    <property type="entry name" value="SIGNAL RECOGNITION PARTICLE SUBUNIT SRP72"/>
    <property type="match status" value="1"/>
</dbReference>
<dbReference type="AlphaFoldDB" id="A0AAN6IVM8"/>
<dbReference type="EMBL" id="JAJGCB010000005">
    <property type="protein sequence ID" value="KAJ8992342.1"/>
    <property type="molecule type" value="Genomic_DNA"/>
</dbReference>
<evidence type="ECO:0000256" key="8">
    <source>
        <dbReference type="ARBA" id="ARBA00023274"/>
    </source>
</evidence>
<feature type="domain" description="Signal recognition particle SRP72 subunit RNA-binding" evidence="11">
    <location>
        <begin position="558"/>
        <end position="596"/>
    </location>
</feature>
<organism evidence="12 13">
    <name type="scientific">Exophiala dermatitidis</name>
    <name type="common">Black yeast-like fungus</name>
    <name type="synonym">Wangiella dermatitidis</name>
    <dbReference type="NCBI Taxonomy" id="5970"/>
    <lineage>
        <taxon>Eukaryota</taxon>
        <taxon>Fungi</taxon>
        <taxon>Dikarya</taxon>
        <taxon>Ascomycota</taxon>
        <taxon>Pezizomycotina</taxon>
        <taxon>Eurotiomycetes</taxon>
        <taxon>Chaetothyriomycetidae</taxon>
        <taxon>Chaetothyriales</taxon>
        <taxon>Herpotrichiellaceae</taxon>
        <taxon>Exophiala</taxon>
    </lineage>
</organism>
<gene>
    <name evidence="12" type="primary">srp72</name>
    <name evidence="12" type="ORF">HRR80_003448</name>
</gene>
<dbReference type="GO" id="GO:0008312">
    <property type="term" value="F:7S RNA binding"/>
    <property type="evidence" value="ECO:0007669"/>
    <property type="project" value="InterPro"/>
</dbReference>
<keyword evidence="7 9" id="KW-0733">Signal recognition particle</keyword>
<dbReference type="InterPro" id="IPR031545">
    <property type="entry name" value="SRP72_TPR-like"/>
</dbReference>
<dbReference type="InterPro" id="IPR011990">
    <property type="entry name" value="TPR-like_helical_dom_sf"/>
</dbReference>
<feature type="region of interest" description="Disordered" evidence="10">
    <location>
        <begin position="548"/>
        <end position="648"/>
    </location>
</feature>
<dbReference type="Gene3D" id="1.25.40.10">
    <property type="entry name" value="Tetratricopeptide repeat domain"/>
    <property type="match status" value="1"/>
</dbReference>
<evidence type="ECO:0000259" key="11">
    <source>
        <dbReference type="Pfam" id="PF08492"/>
    </source>
</evidence>
<keyword evidence="6" id="KW-0256">Endoplasmic reticulum</keyword>
<name>A0AAN6IVM8_EXODE</name>
<dbReference type="InterPro" id="IPR026270">
    <property type="entry name" value="SRP72"/>
</dbReference>
<evidence type="ECO:0000313" key="13">
    <source>
        <dbReference type="Proteomes" id="UP001161757"/>
    </source>
</evidence>
<evidence type="ECO:0000256" key="2">
    <source>
        <dbReference type="ARBA" id="ARBA00004496"/>
    </source>
</evidence>
<comment type="similarity">
    <text evidence="3 9">Belongs to the SRP72 family.</text>
</comment>